<accession>A0A8X7V8R8</accession>
<evidence type="ECO:0000313" key="2">
    <source>
        <dbReference type="Proteomes" id="UP000886595"/>
    </source>
</evidence>
<name>A0A8X7V8R8_BRACI</name>
<reference evidence="1 2" key="1">
    <citation type="submission" date="2020-02" db="EMBL/GenBank/DDBJ databases">
        <authorList>
            <person name="Ma Q."/>
            <person name="Huang Y."/>
            <person name="Song X."/>
            <person name="Pei D."/>
        </authorList>
    </citation>
    <scope>NUCLEOTIDE SEQUENCE [LARGE SCALE GENOMIC DNA]</scope>
    <source>
        <strain evidence="1">Sxm20200214</strain>
        <tissue evidence="1">Leaf</tissue>
    </source>
</reference>
<gene>
    <name evidence="1" type="ORF">Bca52824_032542</name>
</gene>
<proteinExistence type="predicted"/>
<sequence length="89" mass="9803">MDSNPVEMSTGYVDLLTSQHGFSYVPLSSSSQVPVFGTQGTEASSPPENDLISKERLAKIKILDKLLAKNEGLDEFEDGLKKKLIEELF</sequence>
<comment type="caution">
    <text evidence="1">The sequence shown here is derived from an EMBL/GenBank/DDBJ whole genome shotgun (WGS) entry which is preliminary data.</text>
</comment>
<evidence type="ECO:0000313" key="1">
    <source>
        <dbReference type="EMBL" id="KAG2303891.1"/>
    </source>
</evidence>
<protein>
    <submittedName>
        <fullName evidence="1">Uncharacterized protein</fullName>
    </submittedName>
</protein>
<organism evidence="1 2">
    <name type="scientific">Brassica carinata</name>
    <name type="common">Ethiopian mustard</name>
    <name type="synonym">Abyssinian cabbage</name>
    <dbReference type="NCBI Taxonomy" id="52824"/>
    <lineage>
        <taxon>Eukaryota</taxon>
        <taxon>Viridiplantae</taxon>
        <taxon>Streptophyta</taxon>
        <taxon>Embryophyta</taxon>
        <taxon>Tracheophyta</taxon>
        <taxon>Spermatophyta</taxon>
        <taxon>Magnoliopsida</taxon>
        <taxon>eudicotyledons</taxon>
        <taxon>Gunneridae</taxon>
        <taxon>Pentapetalae</taxon>
        <taxon>rosids</taxon>
        <taxon>malvids</taxon>
        <taxon>Brassicales</taxon>
        <taxon>Brassicaceae</taxon>
        <taxon>Brassiceae</taxon>
        <taxon>Brassica</taxon>
    </lineage>
</organism>
<dbReference type="Proteomes" id="UP000886595">
    <property type="component" value="Unassembled WGS sequence"/>
</dbReference>
<dbReference type="AlphaFoldDB" id="A0A8X7V8R8"/>
<dbReference type="EMBL" id="JAAMPC010000007">
    <property type="protein sequence ID" value="KAG2303891.1"/>
    <property type="molecule type" value="Genomic_DNA"/>
</dbReference>
<keyword evidence="2" id="KW-1185">Reference proteome</keyword>